<gene>
    <name evidence="3" type="ORF">A5CPEGH6_10240</name>
</gene>
<proteinExistence type="inferred from homology"/>
<dbReference type="KEGG" id="ada:A5CPEGH6_10240"/>
<protein>
    <recommendedName>
        <fullName evidence="2">GH16 domain-containing protein</fullName>
    </recommendedName>
</protein>
<name>A0A4Y1X1J4_9BACT</name>
<dbReference type="GO" id="GO:0005975">
    <property type="term" value="P:carbohydrate metabolic process"/>
    <property type="evidence" value="ECO:0007669"/>
    <property type="project" value="InterPro"/>
</dbReference>
<reference evidence="4" key="1">
    <citation type="submission" date="2019-06" db="EMBL/GenBank/DDBJ databases">
        <title>Alistipes onderdonkii subsp. vulgaris subsp. nov., Alistipes dispar sp. nov. and Alistipes communis sp. nov., isolated from human faeces, and creation of Alistipes onderdonkii subsp. onderdonkii subsp. nov.</title>
        <authorList>
            <person name="Sakamoto M."/>
            <person name="Ikeyama N."/>
            <person name="Ogata Y."/>
            <person name="Suda W."/>
            <person name="Iino T."/>
            <person name="Hattori M."/>
            <person name="Ohkuma M."/>
        </authorList>
    </citation>
    <scope>NUCLEOTIDE SEQUENCE [LARGE SCALE GENOMIC DNA]</scope>
    <source>
        <strain evidence="4">5CPEGH6</strain>
    </source>
</reference>
<dbReference type="InterPro" id="IPR032329">
    <property type="entry name" value="DUF4855"/>
</dbReference>
<dbReference type="InterPro" id="IPR000757">
    <property type="entry name" value="Beta-glucanase-like"/>
</dbReference>
<comment type="similarity">
    <text evidence="1">Belongs to the glycosyl hydrolase 16 family.</text>
</comment>
<accession>A0A4Y1X1J4</accession>
<dbReference type="PROSITE" id="PS51762">
    <property type="entry name" value="GH16_2"/>
    <property type="match status" value="1"/>
</dbReference>
<evidence type="ECO:0000256" key="1">
    <source>
        <dbReference type="ARBA" id="ARBA00006865"/>
    </source>
</evidence>
<dbReference type="Pfam" id="PF16147">
    <property type="entry name" value="DUF4855"/>
    <property type="match status" value="1"/>
</dbReference>
<feature type="domain" description="GH16" evidence="2">
    <location>
        <begin position="325"/>
        <end position="561"/>
    </location>
</feature>
<dbReference type="EMBL" id="AP019736">
    <property type="protein sequence ID" value="BBL06386.1"/>
    <property type="molecule type" value="Genomic_DNA"/>
</dbReference>
<keyword evidence="4" id="KW-1185">Reference proteome</keyword>
<dbReference type="Gene3D" id="2.60.120.200">
    <property type="match status" value="1"/>
</dbReference>
<dbReference type="SUPFAM" id="SSF49899">
    <property type="entry name" value="Concanavalin A-like lectins/glucanases"/>
    <property type="match status" value="1"/>
</dbReference>
<organism evidence="3 4">
    <name type="scientific">Alistipes dispar</name>
    <dbReference type="NCBI Taxonomy" id="2585119"/>
    <lineage>
        <taxon>Bacteria</taxon>
        <taxon>Pseudomonadati</taxon>
        <taxon>Bacteroidota</taxon>
        <taxon>Bacteroidia</taxon>
        <taxon>Bacteroidales</taxon>
        <taxon>Rikenellaceae</taxon>
        <taxon>Alistipes</taxon>
    </lineage>
</organism>
<evidence type="ECO:0000313" key="4">
    <source>
        <dbReference type="Proteomes" id="UP000319374"/>
    </source>
</evidence>
<dbReference type="GO" id="GO:0004553">
    <property type="term" value="F:hydrolase activity, hydrolyzing O-glycosyl compounds"/>
    <property type="evidence" value="ECO:0007669"/>
    <property type="project" value="InterPro"/>
</dbReference>
<sequence length="561" mass="64451">MLVSLYGVLSLLIAGYEVSAQPAPGKYLPMTDIRDLVLIYQGGSHRMDYNAEQLRPYVVHEDRFGNRDWLFDGFLFLEFDSGKGVSYHVRGSALLARKEDWAWLVDRHFESGKGIAALDDCIAAAVRELGEPPFRHKVVIGIPEPPRGQKDWGELEGRKLDFSNEEDRIAACKWYADLLEERFRSSGFRHLELAGFYWLPEILRQSREVTRALGDYVRSKGLRFYWIPYYTAQGYSEWRDLGFDAAYLQPTYFWNRKIGDERVDRACELARTYGMGLEMEFDMRASVKSEECRRDRGMGYMSSFRRNGVYRSSAIAYYEGGGGVYYFTKTTAPEDRAFIDTLAYFIRDRRHRMLDGAKPDFRETFGGKRLDTASWNEAPGGKAVVRRGRLLLKGTTRLDTRGRWDLQYGTIAVRARIRSRNPEAKARIRLLPVTERLGAWPDSGDLFLMDYDGSRPGAVACGANTMQMNEVKLQNIKRSVLPVENLYDGFHTFVCKWTERDVVFSVDGTAANIQEDLFDSRFSYYPQGWPFNCDRFYLEISTEAPDGEAVLEVEFAEGLPD</sequence>
<dbReference type="AlphaFoldDB" id="A0A4Y1X1J4"/>
<evidence type="ECO:0000313" key="3">
    <source>
        <dbReference type="EMBL" id="BBL06386.1"/>
    </source>
</evidence>
<dbReference type="InterPro" id="IPR013320">
    <property type="entry name" value="ConA-like_dom_sf"/>
</dbReference>
<evidence type="ECO:0000259" key="2">
    <source>
        <dbReference type="PROSITE" id="PS51762"/>
    </source>
</evidence>
<dbReference type="Proteomes" id="UP000319374">
    <property type="component" value="Chromosome"/>
</dbReference>